<keyword evidence="4" id="KW-1185">Reference proteome</keyword>
<proteinExistence type="predicted"/>
<comment type="caution">
    <text evidence="3">The sequence shown here is derived from an EMBL/GenBank/DDBJ whole genome shotgun (WGS) entry which is preliminary data.</text>
</comment>
<dbReference type="Proteomes" id="UP001595952">
    <property type="component" value="Unassembled WGS sequence"/>
</dbReference>
<feature type="domain" description="HPP transmembrane region" evidence="2">
    <location>
        <begin position="5"/>
        <end position="164"/>
    </location>
</feature>
<feature type="transmembrane region" description="Helical" evidence="1">
    <location>
        <begin position="12"/>
        <end position="33"/>
    </location>
</feature>
<keyword evidence="1" id="KW-0472">Membrane</keyword>
<dbReference type="InterPro" id="IPR058581">
    <property type="entry name" value="TM_HPP"/>
</dbReference>
<dbReference type="EMBL" id="JBHSEI010000007">
    <property type="protein sequence ID" value="MFC4638926.1"/>
    <property type="molecule type" value="Genomic_DNA"/>
</dbReference>
<dbReference type="Pfam" id="PF04982">
    <property type="entry name" value="TM_HPP"/>
    <property type="match status" value="1"/>
</dbReference>
<name>A0ABV9IAF3_9DEIO</name>
<gene>
    <name evidence="3" type="ORF">ACFO0D_11320</name>
</gene>
<protein>
    <submittedName>
        <fullName evidence="3">HPP family protein</fullName>
    </submittedName>
</protein>
<keyword evidence="1" id="KW-0812">Transmembrane</keyword>
<accession>A0ABV9IAF3</accession>
<dbReference type="PANTHER" id="PTHR33741:SF5">
    <property type="entry name" value="TRANSMEMBRANE PROTEIN DDB_G0269096-RELATED"/>
    <property type="match status" value="1"/>
</dbReference>
<dbReference type="RefSeq" id="WP_380061928.1">
    <property type="nucleotide sequence ID" value="NZ_JBHSEI010000007.1"/>
</dbReference>
<keyword evidence="1" id="KW-1133">Transmembrane helix</keyword>
<evidence type="ECO:0000256" key="1">
    <source>
        <dbReference type="SAM" id="Phobius"/>
    </source>
</evidence>
<evidence type="ECO:0000313" key="4">
    <source>
        <dbReference type="Proteomes" id="UP001595952"/>
    </source>
</evidence>
<dbReference type="PANTHER" id="PTHR33741">
    <property type="entry name" value="TRANSMEMBRANE PROTEIN DDB_G0269096-RELATED"/>
    <property type="match status" value="1"/>
</dbReference>
<feature type="transmembrane region" description="Helical" evidence="1">
    <location>
        <begin position="100"/>
        <end position="119"/>
    </location>
</feature>
<dbReference type="InterPro" id="IPR007065">
    <property type="entry name" value="HPP"/>
</dbReference>
<sequence length="171" mass="17935">MPDKQKFSIPDAIWAPLSAGALMLVAGLVGLAAHQPLLFPSLGPTAFLQSETPDQDSARPYNTVVGHLIGLLAGFVAVWVFGATNAPSVLATHELTAPRVWASVLAIILTLLGGLLLRASHPPAAATTLLASLGGFPPTLRSILTVMSGVLLVTLCGEVLRRMRLKQKESE</sequence>
<organism evidence="3 4">
    <name type="scientific">Deinococcus hohokamensis</name>
    <dbReference type="NCBI Taxonomy" id="309883"/>
    <lineage>
        <taxon>Bacteria</taxon>
        <taxon>Thermotogati</taxon>
        <taxon>Deinococcota</taxon>
        <taxon>Deinococci</taxon>
        <taxon>Deinococcales</taxon>
        <taxon>Deinococcaceae</taxon>
        <taxon>Deinococcus</taxon>
    </lineage>
</organism>
<evidence type="ECO:0000313" key="3">
    <source>
        <dbReference type="EMBL" id="MFC4638926.1"/>
    </source>
</evidence>
<feature type="transmembrane region" description="Helical" evidence="1">
    <location>
        <begin position="64"/>
        <end position="88"/>
    </location>
</feature>
<feature type="transmembrane region" description="Helical" evidence="1">
    <location>
        <begin position="139"/>
        <end position="160"/>
    </location>
</feature>
<evidence type="ECO:0000259" key="2">
    <source>
        <dbReference type="Pfam" id="PF04982"/>
    </source>
</evidence>
<reference evidence="4" key="1">
    <citation type="journal article" date="2019" name="Int. J. Syst. Evol. Microbiol.">
        <title>The Global Catalogue of Microorganisms (GCM) 10K type strain sequencing project: providing services to taxonomists for standard genome sequencing and annotation.</title>
        <authorList>
            <consortium name="The Broad Institute Genomics Platform"/>
            <consortium name="The Broad Institute Genome Sequencing Center for Infectious Disease"/>
            <person name="Wu L."/>
            <person name="Ma J."/>
        </authorList>
    </citation>
    <scope>NUCLEOTIDE SEQUENCE [LARGE SCALE GENOMIC DNA]</scope>
    <source>
        <strain evidence="4">CCUG 55995</strain>
    </source>
</reference>